<organism evidence="1 2">
    <name type="scientific">Methanogenium marinum</name>
    <dbReference type="NCBI Taxonomy" id="348610"/>
    <lineage>
        <taxon>Archaea</taxon>
        <taxon>Methanobacteriati</taxon>
        <taxon>Methanobacteriota</taxon>
        <taxon>Stenosarchaea group</taxon>
        <taxon>Methanomicrobia</taxon>
        <taxon>Methanomicrobiales</taxon>
        <taxon>Methanomicrobiaceae</taxon>
        <taxon>Methanogenium</taxon>
    </lineage>
</organism>
<dbReference type="EMBL" id="JAKELO010000002">
    <property type="protein sequence ID" value="MDE4908609.1"/>
    <property type="molecule type" value="Genomic_DNA"/>
</dbReference>
<dbReference type="AlphaFoldDB" id="A0A9Q4KU00"/>
<dbReference type="Proteomes" id="UP001143747">
    <property type="component" value="Unassembled WGS sequence"/>
</dbReference>
<evidence type="ECO:0000313" key="2">
    <source>
        <dbReference type="Proteomes" id="UP001143747"/>
    </source>
</evidence>
<evidence type="ECO:0000313" key="1">
    <source>
        <dbReference type="EMBL" id="MDE4908609.1"/>
    </source>
</evidence>
<comment type="caution">
    <text evidence="1">The sequence shown here is derived from an EMBL/GenBank/DDBJ whole genome shotgun (WGS) entry which is preliminary data.</text>
</comment>
<gene>
    <name evidence="1" type="ORF">L0665_08325</name>
</gene>
<name>A0A9Q4KU00_9EURY</name>
<sequence length="115" mass="12940">MARILSEKDQKILKKCAPECDDLLCSGSGVTYRSVLPPVANHYATNADDFRERINRLTADELEYLTTLITTGEESLCCLPPDYFAALLEQVTEQLGKSVRREMLNAYRSGDDCFI</sequence>
<proteinExistence type="predicted"/>
<dbReference type="RefSeq" id="WP_274925230.1">
    <property type="nucleotide sequence ID" value="NZ_JAKELO010000002.1"/>
</dbReference>
<accession>A0A9Q4KU00</accession>
<protein>
    <submittedName>
        <fullName evidence="1">Uncharacterized protein</fullName>
    </submittedName>
</protein>
<reference evidence="1" key="1">
    <citation type="submission" date="2022-01" db="EMBL/GenBank/DDBJ databases">
        <title>Draft genome of Methanogenium marinum DSM 15558.</title>
        <authorList>
            <person name="Chen S.-C."/>
            <person name="You Y.-T."/>
        </authorList>
    </citation>
    <scope>NUCLEOTIDE SEQUENCE</scope>
    <source>
        <strain evidence="1">DSM 15558</strain>
    </source>
</reference>
<keyword evidence="2" id="KW-1185">Reference proteome</keyword>